<evidence type="ECO:0000313" key="11">
    <source>
        <dbReference type="Proteomes" id="UP000233249"/>
    </source>
</evidence>
<dbReference type="PANTHER" id="PTHR47959:SF13">
    <property type="entry name" value="ATP-DEPENDENT RNA HELICASE RHLE"/>
    <property type="match status" value="1"/>
</dbReference>
<dbReference type="InterPro" id="IPR050079">
    <property type="entry name" value="DEAD_box_RNA_helicase"/>
</dbReference>
<evidence type="ECO:0000256" key="1">
    <source>
        <dbReference type="ARBA" id="ARBA00022741"/>
    </source>
</evidence>
<dbReference type="OrthoDB" id="9805696at2"/>
<dbReference type="InterPro" id="IPR011545">
    <property type="entry name" value="DEAD/DEAH_box_helicase_dom"/>
</dbReference>
<dbReference type="InterPro" id="IPR014001">
    <property type="entry name" value="Helicase_ATP-bd"/>
</dbReference>
<evidence type="ECO:0000256" key="2">
    <source>
        <dbReference type="ARBA" id="ARBA00022801"/>
    </source>
</evidence>
<dbReference type="Pfam" id="PF00271">
    <property type="entry name" value="Helicase_C"/>
    <property type="match status" value="1"/>
</dbReference>
<proteinExistence type="inferred from homology"/>
<dbReference type="EMBL" id="PJAF01000001">
    <property type="protein sequence ID" value="PKF69745.1"/>
    <property type="molecule type" value="Genomic_DNA"/>
</dbReference>
<evidence type="ECO:0000256" key="3">
    <source>
        <dbReference type="ARBA" id="ARBA00022806"/>
    </source>
</evidence>
<accession>A0A2N0XAL9</accession>
<dbReference type="AlphaFoldDB" id="A0A2N0XAL9"/>
<dbReference type="CDD" id="cd18787">
    <property type="entry name" value="SF2_C_DEAD"/>
    <property type="match status" value="1"/>
</dbReference>
<keyword evidence="3 10" id="KW-0347">Helicase</keyword>
<comment type="similarity">
    <text evidence="5">Belongs to the DEAD box helicase family.</text>
</comment>
<dbReference type="GO" id="GO:0003724">
    <property type="term" value="F:RNA helicase activity"/>
    <property type="evidence" value="ECO:0007669"/>
    <property type="project" value="InterPro"/>
</dbReference>
<evidence type="ECO:0000256" key="6">
    <source>
        <dbReference type="PROSITE-ProRule" id="PRU00552"/>
    </source>
</evidence>
<dbReference type="Proteomes" id="UP000233249">
    <property type="component" value="Unassembled WGS sequence"/>
</dbReference>
<organism evidence="10 11">
    <name type="scientific">Corynebacterium mastitidis</name>
    <dbReference type="NCBI Taxonomy" id="161890"/>
    <lineage>
        <taxon>Bacteria</taxon>
        <taxon>Bacillati</taxon>
        <taxon>Actinomycetota</taxon>
        <taxon>Actinomycetes</taxon>
        <taxon>Mycobacteriales</taxon>
        <taxon>Corynebacteriaceae</taxon>
        <taxon>Corynebacterium</taxon>
    </lineage>
</organism>
<dbReference type="SMART" id="SM00487">
    <property type="entry name" value="DEXDc"/>
    <property type="match status" value="1"/>
</dbReference>
<dbReference type="PROSITE" id="PS51195">
    <property type="entry name" value="Q_MOTIF"/>
    <property type="match status" value="1"/>
</dbReference>
<dbReference type="GO" id="GO:0005524">
    <property type="term" value="F:ATP binding"/>
    <property type="evidence" value="ECO:0007669"/>
    <property type="project" value="UniProtKB-KW"/>
</dbReference>
<dbReference type="SMART" id="SM00490">
    <property type="entry name" value="HELICc"/>
    <property type="match status" value="1"/>
</dbReference>
<feature type="domain" description="Helicase C-terminal" evidence="8">
    <location>
        <begin position="229"/>
        <end position="380"/>
    </location>
</feature>
<dbReference type="InterPro" id="IPR027417">
    <property type="entry name" value="P-loop_NTPase"/>
</dbReference>
<reference evidence="10 11" key="1">
    <citation type="submission" date="2017-12" db="EMBL/GenBank/DDBJ databases">
        <title>Corynebacterium mastitidis 16-1433 Genome.</title>
        <authorList>
            <person name="Gulvik C.A."/>
        </authorList>
    </citation>
    <scope>NUCLEOTIDE SEQUENCE [LARGE SCALE GENOMIC DNA]</scope>
    <source>
        <strain evidence="10 11">16-1433</strain>
    </source>
</reference>
<gene>
    <name evidence="10" type="ORF">CXB45_00870</name>
</gene>
<evidence type="ECO:0000256" key="5">
    <source>
        <dbReference type="ARBA" id="ARBA00038437"/>
    </source>
</evidence>
<dbReference type="InterPro" id="IPR044742">
    <property type="entry name" value="DEAD/DEAH_RhlB"/>
</dbReference>
<dbReference type="GO" id="GO:0005829">
    <property type="term" value="C:cytosol"/>
    <property type="evidence" value="ECO:0007669"/>
    <property type="project" value="TreeGrafter"/>
</dbReference>
<feature type="domain" description="Helicase ATP-binding" evidence="7">
    <location>
        <begin position="33"/>
        <end position="205"/>
    </location>
</feature>
<sequence length="391" mass="41637">MTSFVDLGLPDSLQRCLRSEGITHPFPIQEAAIPDILAGRDLLGRGPTGSGKTFAFGLPMLALLAGAPSRPGHPRGLVLVPTRELAAQIRERLADPAAALGLRVLDVVGGINIKRHKTALAAPVDLLVATPGRAQDLINQKALFLDAVRITALDEADQMADMGFLPQVRRLLDLTPAGQRLLFSATLDGQVSTLVSRYLREPVEHSTAPARAAVDTMAHYTFLVGTREARNEVVLRIGARRGRTIMFMRTKHGVDRQVKKLQRAGIAAAGLHGNKGQSARTRALEGFADGSVPVLVATDIAARGIDIGDVSLVVHVDPPAEHKAYLHRAGRTARAGHSGSVVTLVMEQQEKEVAQLLRKAGVDAQECKITPDSPALAKITGARVPKKKAGA</sequence>
<name>A0A2N0XAL9_9CORY</name>
<feature type="short sequence motif" description="Q motif" evidence="6">
    <location>
        <begin position="2"/>
        <end position="30"/>
    </location>
</feature>
<evidence type="ECO:0000259" key="7">
    <source>
        <dbReference type="PROSITE" id="PS51192"/>
    </source>
</evidence>
<evidence type="ECO:0000313" key="10">
    <source>
        <dbReference type="EMBL" id="PKF69745.1"/>
    </source>
</evidence>
<evidence type="ECO:0000259" key="8">
    <source>
        <dbReference type="PROSITE" id="PS51194"/>
    </source>
</evidence>
<comment type="caution">
    <text evidence="10">The sequence shown here is derived from an EMBL/GenBank/DDBJ whole genome shotgun (WGS) entry which is preliminary data.</text>
</comment>
<dbReference type="InterPro" id="IPR001650">
    <property type="entry name" value="Helicase_C-like"/>
</dbReference>
<dbReference type="PROSITE" id="PS51192">
    <property type="entry name" value="HELICASE_ATP_BIND_1"/>
    <property type="match status" value="1"/>
</dbReference>
<keyword evidence="4" id="KW-0067">ATP-binding</keyword>
<dbReference type="GO" id="GO:0003676">
    <property type="term" value="F:nucleic acid binding"/>
    <property type="evidence" value="ECO:0007669"/>
    <property type="project" value="InterPro"/>
</dbReference>
<dbReference type="InterPro" id="IPR014014">
    <property type="entry name" value="RNA_helicase_DEAD_Q_motif"/>
</dbReference>
<evidence type="ECO:0000259" key="9">
    <source>
        <dbReference type="PROSITE" id="PS51195"/>
    </source>
</evidence>
<feature type="domain" description="DEAD-box RNA helicase Q" evidence="9">
    <location>
        <begin position="2"/>
        <end position="30"/>
    </location>
</feature>
<evidence type="ECO:0000256" key="4">
    <source>
        <dbReference type="ARBA" id="ARBA00022840"/>
    </source>
</evidence>
<dbReference type="RefSeq" id="WP_101172760.1">
    <property type="nucleotide sequence ID" value="NZ_JAKRKB010000001.1"/>
</dbReference>
<dbReference type="SUPFAM" id="SSF52540">
    <property type="entry name" value="P-loop containing nucleoside triphosphate hydrolases"/>
    <property type="match status" value="1"/>
</dbReference>
<dbReference type="PROSITE" id="PS51194">
    <property type="entry name" value="HELICASE_CTER"/>
    <property type="match status" value="1"/>
</dbReference>
<protein>
    <submittedName>
        <fullName evidence="10">RNA helicase</fullName>
    </submittedName>
</protein>
<dbReference type="PANTHER" id="PTHR47959">
    <property type="entry name" value="ATP-DEPENDENT RNA HELICASE RHLE-RELATED"/>
    <property type="match status" value="1"/>
</dbReference>
<keyword evidence="2" id="KW-0378">Hydrolase</keyword>
<keyword evidence="1" id="KW-0547">Nucleotide-binding</keyword>
<dbReference type="Pfam" id="PF00270">
    <property type="entry name" value="DEAD"/>
    <property type="match status" value="1"/>
</dbReference>
<dbReference type="CDD" id="cd00268">
    <property type="entry name" value="DEADc"/>
    <property type="match status" value="1"/>
</dbReference>
<dbReference type="Gene3D" id="3.40.50.300">
    <property type="entry name" value="P-loop containing nucleotide triphosphate hydrolases"/>
    <property type="match status" value="2"/>
</dbReference>
<dbReference type="STRING" id="1121365.GCA_000375365_01707"/>
<dbReference type="GO" id="GO:0016787">
    <property type="term" value="F:hydrolase activity"/>
    <property type="evidence" value="ECO:0007669"/>
    <property type="project" value="UniProtKB-KW"/>
</dbReference>